<dbReference type="EMBL" id="JAPQKI010000004">
    <property type="protein sequence ID" value="KAJ5103146.1"/>
    <property type="molecule type" value="Genomic_DNA"/>
</dbReference>
<organism evidence="2 3">
    <name type="scientific">Penicillium argentinense</name>
    <dbReference type="NCBI Taxonomy" id="1131581"/>
    <lineage>
        <taxon>Eukaryota</taxon>
        <taxon>Fungi</taxon>
        <taxon>Dikarya</taxon>
        <taxon>Ascomycota</taxon>
        <taxon>Pezizomycotina</taxon>
        <taxon>Eurotiomycetes</taxon>
        <taxon>Eurotiomycetidae</taxon>
        <taxon>Eurotiales</taxon>
        <taxon>Aspergillaceae</taxon>
        <taxon>Penicillium</taxon>
    </lineage>
</organism>
<feature type="region of interest" description="Disordered" evidence="1">
    <location>
        <begin position="1"/>
        <end position="81"/>
    </location>
</feature>
<dbReference type="RefSeq" id="XP_056476526.1">
    <property type="nucleotide sequence ID" value="XM_056616169.1"/>
</dbReference>
<feature type="compositionally biased region" description="Basic and acidic residues" evidence="1">
    <location>
        <begin position="122"/>
        <end position="136"/>
    </location>
</feature>
<evidence type="ECO:0000313" key="2">
    <source>
        <dbReference type="EMBL" id="KAJ5103146.1"/>
    </source>
</evidence>
<feature type="compositionally biased region" description="Basic and acidic residues" evidence="1">
    <location>
        <begin position="20"/>
        <end position="29"/>
    </location>
</feature>
<keyword evidence="3" id="KW-1185">Reference proteome</keyword>
<dbReference type="AlphaFoldDB" id="A0A9W9FMU9"/>
<proteinExistence type="predicted"/>
<comment type="caution">
    <text evidence="2">The sequence shown here is derived from an EMBL/GenBank/DDBJ whole genome shotgun (WGS) entry which is preliminary data.</text>
</comment>
<evidence type="ECO:0000256" key="1">
    <source>
        <dbReference type="SAM" id="MobiDB-lite"/>
    </source>
</evidence>
<gene>
    <name evidence="2" type="ORF">N7532_003675</name>
</gene>
<dbReference type="Proteomes" id="UP001149074">
    <property type="component" value="Unassembled WGS sequence"/>
</dbReference>
<reference evidence="2" key="1">
    <citation type="submission" date="2022-11" db="EMBL/GenBank/DDBJ databases">
        <authorList>
            <person name="Petersen C."/>
        </authorList>
    </citation>
    <scope>NUCLEOTIDE SEQUENCE</scope>
    <source>
        <strain evidence="2">IBT 30761</strain>
    </source>
</reference>
<name>A0A9W9FMU9_9EURO</name>
<reference evidence="2" key="2">
    <citation type="journal article" date="2023" name="IMA Fungus">
        <title>Comparative genomic study of the Penicillium genus elucidates a diverse pangenome and 15 lateral gene transfer events.</title>
        <authorList>
            <person name="Petersen C."/>
            <person name="Sorensen T."/>
            <person name="Nielsen M.R."/>
            <person name="Sondergaard T.E."/>
            <person name="Sorensen J.L."/>
            <person name="Fitzpatrick D.A."/>
            <person name="Frisvad J.C."/>
            <person name="Nielsen K.L."/>
        </authorList>
    </citation>
    <scope>NUCLEOTIDE SEQUENCE</scope>
    <source>
        <strain evidence="2">IBT 30761</strain>
    </source>
</reference>
<sequence length="388" mass="43533">MQIFTDLYQGIRRPRGHPRPKLDQPDSPERSMPATSAKLLGELENPKDTPPLQKMTAHLEADQRRDRPASDSGPVTDDSCIWSECIDSGSNHRLKDMVSVAKDLGYWGEWTDANLPTTEAEGTTHPEADPRSDQPAKDTAAPQKNTNPAANEPSYWSEWTNLTMSIIETDATAHADPGNDHPANEPIQAPTDTGDYIVHPVLDSPRDRFPNYLASPPQNLRDGSPFSFPEVCHEARFDESLSPADYPWELTNERMRNNLLKRYVEALNTKGKSLLDKNKALEKHNADLRKKIREITGEEVSPVAMPPPNDSSSQLRPDGEYISAQSQFERPGEAGYTASLNRTEKERDEKYAWLENLLQGIESGNELPGFPDKWSKNFRRKLAKGNLP</sequence>
<feature type="compositionally biased region" description="Basic and acidic residues" evidence="1">
    <location>
        <begin position="57"/>
        <end position="69"/>
    </location>
</feature>
<dbReference type="GeneID" id="81355148"/>
<feature type="region of interest" description="Disordered" evidence="1">
    <location>
        <begin position="116"/>
        <end position="155"/>
    </location>
</feature>
<evidence type="ECO:0000313" key="3">
    <source>
        <dbReference type="Proteomes" id="UP001149074"/>
    </source>
</evidence>
<protein>
    <submittedName>
        <fullName evidence="2">Uncharacterized protein</fullName>
    </submittedName>
</protein>
<accession>A0A9W9FMU9</accession>